<comment type="caution">
    <text evidence="5">The sequence shown here is derived from an EMBL/GenBank/DDBJ whole genome shotgun (WGS) entry which is preliminary data.</text>
</comment>
<dbReference type="InterPro" id="IPR040442">
    <property type="entry name" value="Pyrv_kinase-like_dom_sf"/>
</dbReference>
<comment type="similarity">
    <text evidence="1">Belongs to the HpcH/HpaI aldolase family.</text>
</comment>
<evidence type="ECO:0000256" key="3">
    <source>
        <dbReference type="ARBA" id="ARBA00023239"/>
    </source>
</evidence>
<gene>
    <name evidence="5" type="ORF">DEF24_24850</name>
</gene>
<keyword evidence="6" id="KW-1185">Reference proteome</keyword>
<dbReference type="GO" id="GO:0005737">
    <property type="term" value="C:cytoplasm"/>
    <property type="evidence" value="ECO:0007669"/>
    <property type="project" value="TreeGrafter"/>
</dbReference>
<keyword evidence="2" id="KW-0479">Metal-binding</keyword>
<evidence type="ECO:0000313" key="5">
    <source>
        <dbReference type="EMBL" id="RCV49812.1"/>
    </source>
</evidence>
<name>A0A368SYQ7_9ACTN</name>
<organism evidence="5 6">
    <name type="scientific">Marinitenerispora sediminis</name>
    <dbReference type="NCBI Taxonomy" id="1931232"/>
    <lineage>
        <taxon>Bacteria</taxon>
        <taxon>Bacillati</taxon>
        <taxon>Actinomycetota</taxon>
        <taxon>Actinomycetes</taxon>
        <taxon>Streptosporangiales</taxon>
        <taxon>Nocardiopsidaceae</taxon>
        <taxon>Marinitenerispora</taxon>
    </lineage>
</organism>
<dbReference type="RefSeq" id="WP_114433595.1">
    <property type="nucleotide sequence ID" value="NZ_QEIN01000310.1"/>
</dbReference>
<evidence type="ECO:0000256" key="1">
    <source>
        <dbReference type="ARBA" id="ARBA00005568"/>
    </source>
</evidence>
<dbReference type="Pfam" id="PF03328">
    <property type="entry name" value="HpcH_HpaI"/>
    <property type="match status" value="1"/>
</dbReference>
<evidence type="ECO:0000259" key="4">
    <source>
        <dbReference type="Pfam" id="PF03328"/>
    </source>
</evidence>
<dbReference type="Gene3D" id="3.20.20.60">
    <property type="entry name" value="Phosphoenolpyruvate-binding domains"/>
    <property type="match status" value="1"/>
</dbReference>
<proteinExistence type="inferred from homology"/>
<protein>
    <submittedName>
        <fullName evidence="5">Aldolase</fullName>
    </submittedName>
</protein>
<sequence length="259" mass="26606">MGATTAEDFTARLRRREQLVGYWVVCDNPVGTERIAGLGYDYVGIDVQHGLLDYAGALSALTAVDARGRAAGLVRVPAKDPAWVGRALDAGARGVIVPLVDSAEEAAAMVRATRYPPHGVRSYGPMRSALRVGPVPAEADDAVACVVMIETAAALEAVEEICATPGLDAVYVGPSDLALALGARWPGDPDVADALQDAMKRVAAAAAAAGIAAGAHSPDGATAVRRFEAGFTFATIASDLTHLEQSAAAHLAQVRPADA</sequence>
<dbReference type="SUPFAM" id="SSF51621">
    <property type="entry name" value="Phosphoenolpyruvate/pyruvate domain"/>
    <property type="match status" value="1"/>
</dbReference>
<dbReference type="EMBL" id="QEIN01000310">
    <property type="protein sequence ID" value="RCV49812.1"/>
    <property type="molecule type" value="Genomic_DNA"/>
</dbReference>
<dbReference type="PANTHER" id="PTHR30502:SF0">
    <property type="entry name" value="PHOSPHOENOLPYRUVATE CARBOXYLASE FAMILY PROTEIN"/>
    <property type="match status" value="1"/>
</dbReference>
<dbReference type="InterPro" id="IPR015813">
    <property type="entry name" value="Pyrv/PenolPyrv_kinase-like_dom"/>
</dbReference>
<dbReference type="InterPro" id="IPR005000">
    <property type="entry name" value="Aldolase/citrate-lyase_domain"/>
</dbReference>
<dbReference type="OrthoDB" id="86160at2"/>
<evidence type="ECO:0000313" key="6">
    <source>
        <dbReference type="Proteomes" id="UP000253318"/>
    </source>
</evidence>
<dbReference type="GO" id="GO:0046872">
    <property type="term" value="F:metal ion binding"/>
    <property type="evidence" value="ECO:0007669"/>
    <property type="project" value="UniProtKB-KW"/>
</dbReference>
<dbReference type="InterPro" id="IPR050251">
    <property type="entry name" value="HpcH-HpaI_aldolase"/>
</dbReference>
<dbReference type="Proteomes" id="UP000253318">
    <property type="component" value="Unassembled WGS sequence"/>
</dbReference>
<dbReference type="GO" id="GO:0016832">
    <property type="term" value="F:aldehyde-lyase activity"/>
    <property type="evidence" value="ECO:0007669"/>
    <property type="project" value="TreeGrafter"/>
</dbReference>
<accession>A0A368SYQ7</accession>
<keyword evidence="3" id="KW-0456">Lyase</keyword>
<dbReference type="AlphaFoldDB" id="A0A368SYQ7"/>
<dbReference type="PANTHER" id="PTHR30502">
    <property type="entry name" value="2-KETO-3-DEOXY-L-RHAMNONATE ALDOLASE"/>
    <property type="match status" value="1"/>
</dbReference>
<reference evidence="5 6" key="1">
    <citation type="submission" date="2018-04" db="EMBL/GenBank/DDBJ databases">
        <title>Novel actinobacteria from marine sediment.</title>
        <authorList>
            <person name="Ng Z.Y."/>
            <person name="Tan G.Y.A."/>
        </authorList>
    </citation>
    <scope>NUCLEOTIDE SEQUENCE [LARGE SCALE GENOMIC DNA]</scope>
    <source>
        <strain evidence="5 6">TPS81</strain>
    </source>
</reference>
<evidence type="ECO:0000256" key="2">
    <source>
        <dbReference type="ARBA" id="ARBA00022723"/>
    </source>
</evidence>
<feature type="domain" description="HpcH/HpaI aldolase/citrate lyase" evidence="4">
    <location>
        <begin position="21"/>
        <end position="243"/>
    </location>
</feature>